<name>A0A392R9A6_9FABA</name>
<evidence type="ECO:0008006" key="3">
    <source>
        <dbReference type="Google" id="ProtNLM"/>
    </source>
</evidence>
<reference evidence="1 2" key="1">
    <citation type="journal article" date="2018" name="Front. Plant Sci.">
        <title>Red Clover (Trifolium pratense) and Zigzag Clover (T. medium) - A Picture of Genomic Similarities and Differences.</title>
        <authorList>
            <person name="Dluhosova J."/>
            <person name="Istvanek J."/>
            <person name="Nedelnik J."/>
            <person name="Repkova J."/>
        </authorList>
    </citation>
    <scope>NUCLEOTIDE SEQUENCE [LARGE SCALE GENOMIC DNA]</scope>
    <source>
        <strain evidence="2">cv. 10/8</strain>
        <tissue evidence="1">Leaf</tissue>
    </source>
</reference>
<comment type="caution">
    <text evidence="1">The sequence shown here is derived from an EMBL/GenBank/DDBJ whole genome shotgun (WGS) entry which is preliminary data.</text>
</comment>
<proteinExistence type="predicted"/>
<evidence type="ECO:0000313" key="1">
    <source>
        <dbReference type="EMBL" id="MCI33228.1"/>
    </source>
</evidence>
<evidence type="ECO:0000313" key="2">
    <source>
        <dbReference type="Proteomes" id="UP000265520"/>
    </source>
</evidence>
<sequence length="139" mass="16106">MVEEVWRGQNVVGWMGFILKEKLKGLKAHLKAWHKTEFGGGDERIAVLMEEIKELDIRGELVVLSDEEVSLRKVLFHDLWKRLKSKDLAIFQSSRSKWLRQGDANSKFFHRCVAFRGNMNALTALQVGDIWLESPNLVR</sequence>
<dbReference type="Proteomes" id="UP000265520">
    <property type="component" value="Unassembled WGS sequence"/>
</dbReference>
<keyword evidence="2" id="KW-1185">Reference proteome</keyword>
<protein>
    <recommendedName>
        <fullName evidence="3">RNA-directed DNA polymerase (Reverse transcriptase)</fullName>
    </recommendedName>
</protein>
<dbReference type="AlphaFoldDB" id="A0A392R9A6"/>
<accession>A0A392R9A6</accession>
<organism evidence="1 2">
    <name type="scientific">Trifolium medium</name>
    <dbReference type="NCBI Taxonomy" id="97028"/>
    <lineage>
        <taxon>Eukaryota</taxon>
        <taxon>Viridiplantae</taxon>
        <taxon>Streptophyta</taxon>
        <taxon>Embryophyta</taxon>
        <taxon>Tracheophyta</taxon>
        <taxon>Spermatophyta</taxon>
        <taxon>Magnoliopsida</taxon>
        <taxon>eudicotyledons</taxon>
        <taxon>Gunneridae</taxon>
        <taxon>Pentapetalae</taxon>
        <taxon>rosids</taxon>
        <taxon>fabids</taxon>
        <taxon>Fabales</taxon>
        <taxon>Fabaceae</taxon>
        <taxon>Papilionoideae</taxon>
        <taxon>50 kb inversion clade</taxon>
        <taxon>NPAAA clade</taxon>
        <taxon>Hologalegina</taxon>
        <taxon>IRL clade</taxon>
        <taxon>Trifolieae</taxon>
        <taxon>Trifolium</taxon>
    </lineage>
</organism>
<dbReference type="EMBL" id="LXQA010202646">
    <property type="protein sequence ID" value="MCI33228.1"/>
    <property type="molecule type" value="Genomic_DNA"/>
</dbReference>